<dbReference type="STRING" id="3068.D8UE94"/>
<reference evidence="3 4" key="1">
    <citation type="journal article" date="2010" name="Science">
        <title>Genomic analysis of organismal complexity in the multicellular green alga Volvox carteri.</title>
        <authorList>
            <person name="Prochnik S.E."/>
            <person name="Umen J."/>
            <person name="Nedelcu A.M."/>
            <person name="Hallmann A."/>
            <person name="Miller S.M."/>
            <person name="Nishii I."/>
            <person name="Ferris P."/>
            <person name="Kuo A."/>
            <person name="Mitros T."/>
            <person name="Fritz-Laylin L.K."/>
            <person name="Hellsten U."/>
            <person name="Chapman J."/>
            <person name="Simakov O."/>
            <person name="Rensing S.A."/>
            <person name="Terry A."/>
            <person name="Pangilinan J."/>
            <person name="Kapitonov V."/>
            <person name="Jurka J."/>
            <person name="Salamov A."/>
            <person name="Shapiro H."/>
            <person name="Schmutz J."/>
            <person name="Grimwood J."/>
            <person name="Lindquist E."/>
            <person name="Lucas S."/>
            <person name="Grigoriev I.V."/>
            <person name="Schmitt R."/>
            <person name="Kirk D."/>
            <person name="Rokhsar D.S."/>
        </authorList>
    </citation>
    <scope>NUCLEOTIDE SEQUENCE [LARGE SCALE GENOMIC DNA]</scope>
    <source>
        <strain evidence="4">f. Nagariensis / Eve</strain>
    </source>
</reference>
<organism evidence="4">
    <name type="scientific">Volvox carteri f. nagariensis</name>
    <dbReference type="NCBI Taxonomy" id="3068"/>
    <lineage>
        <taxon>Eukaryota</taxon>
        <taxon>Viridiplantae</taxon>
        <taxon>Chlorophyta</taxon>
        <taxon>core chlorophytes</taxon>
        <taxon>Chlorophyceae</taxon>
        <taxon>CS clade</taxon>
        <taxon>Chlamydomonadales</taxon>
        <taxon>Volvocaceae</taxon>
        <taxon>Volvox</taxon>
    </lineage>
</organism>
<evidence type="ECO:0000256" key="2">
    <source>
        <dbReference type="SAM" id="MobiDB-lite"/>
    </source>
</evidence>
<evidence type="ECO:0000313" key="4">
    <source>
        <dbReference type="Proteomes" id="UP000001058"/>
    </source>
</evidence>
<gene>
    <name evidence="3" type="ORF">VOLCADRAFT_98029</name>
</gene>
<dbReference type="GeneID" id="9622736"/>
<dbReference type="RefSeq" id="XP_002956965.1">
    <property type="nucleotide sequence ID" value="XM_002956919.1"/>
</dbReference>
<dbReference type="OrthoDB" id="4822at2759"/>
<feature type="region of interest" description="Disordered" evidence="2">
    <location>
        <begin position="341"/>
        <end position="374"/>
    </location>
</feature>
<feature type="compositionally biased region" description="Basic residues" evidence="2">
    <location>
        <begin position="363"/>
        <end position="374"/>
    </location>
</feature>
<accession>D8UE94</accession>
<feature type="coiled-coil region" evidence="1">
    <location>
        <begin position="38"/>
        <end position="65"/>
    </location>
</feature>
<dbReference type="EMBL" id="GL378388">
    <property type="protein sequence ID" value="EFJ41928.1"/>
    <property type="molecule type" value="Genomic_DNA"/>
</dbReference>
<keyword evidence="1" id="KW-0175">Coiled coil</keyword>
<proteinExistence type="predicted"/>
<dbReference type="Proteomes" id="UP000001058">
    <property type="component" value="Unassembled WGS sequence"/>
</dbReference>
<feature type="region of interest" description="Disordered" evidence="2">
    <location>
        <begin position="76"/>
        <end position="115"/>
    </location>
</feature>
<protein>
    <recommendedName>
        <fullName evidence="5">Tudor domain-containing protein</fullName>
    </recommendedName>
</protein>
<feature type="region of interest" description="Disordered" evidence="2">
    <location>
        <begin position="201"/>
        <end position="265"/>
    </location>
</feature>
<feature type="compositionally biased region" description="Pro residues" evidence="2">
    <location>
        <begin position="90"/>
        <end position="99"/>
    </location>
</feature>
<feature type="compositionally biased region" description="Gly residues" evidence="2">
    <location>
        <begin position="345"/>
        <end position="357"/>
    </location>
</feature>
<evidence type="ECO:0008006" key="5">
    <source>
        <dbReference type="Google" id="ProtNLM"/>
    </source>
</evidence>
<sequence length="628" mass="65467">MAEDIESELEAQLVSQRETLAGINEAVNLGGDSAEEGHAELLQMRDELTAAVSELESALLEIKRARILQQLAARNPPSVNTRNTLDAGPTAPPPPPPQAILPAKAGQTIPSAAASQPIPGSYCHFRYMDGRWYAGRVQGPGRQAHTVSVAFEIPTRPFMLDPVDVMEALPQGPGGGGAGGGGGGEVVVPLALVTQHAHVTAPEEAGGSGDGGAARDNAGSGDGDGGSSSSSSVSGLLRHGTGVAESSEDDGDFDSEHEAGWPPPRVPWTTLSSSWLIGRGTVGGWLPDCWFEWAMCGGRGWGAESHLRAAAWDYGSQGLMSAPEVLLLPERKGLGAVDRDRVRRVGGGGGGGSGNLQGGVDKRRSRRGGVRQKRKRAILAASAARDEAREVEEGVPGGGGLFDFINSSLGDSSAAARTRKAQVALLPGMPGGDGGDGAGAVHQRAGAAAIAGAVAAASVGLVRRPVDRRGLMSHHDNVAGIQTKLSRLQEMLGRHKDNRGLRTQIEAQIRAVQSSCKGRIRFRPALSLVLDSEYCDPKSAPQASNRPRFPFSDCLSLCRVFPAAPNTRCVLLCLHVGSFCDSLLESAESAIWSVLACGQGELAAAQAATARVSKAIHDKDAQKKWLKF</sequence>
<dbReference type="eggNOG" id="KOG2185">
    <property type="taxonomic scope" value="Eukaryota"/>
</dbReference>
<dbReference type="PANTHER" id="PTHR47650">
    <property type="entry name" value="ZINC FINGER CCCH DOMAIN-CONTAINING PROTEIN 22"/>
    <property type="match status" value="1"/>
</dbReference>
<name>D8UE94_VOLCA</name>
<evidence type="ECO:0000256" key="1">
    <source>
        <dbReference type="SAM" id="Coils"/>
    </source>
</evidence>
<dbReference type="AlphaFoldDB" id="D8UE94"/>
<dbReference type="InParanoid" id="D8UE94"/>
<keyword evidence="4" id="KW-1185">Reference proteome</keyword>
<dbReference type="PANTHER" id="PTHR47650:SF2">
    <property type="entry name" value="ZINC FINGER CCCH DOMAIN-CONTAINING PROTEIN 22"/>
    <property type="match status" value="1"/>
</dbReference>
<dbReference type="KEGG" id="vcn:VOLCADRAFT_98029"/>
<evidence type="ECO:0000313" key="3">
    <source>
        <dbReference type="EMBL" id="EFJ41928.1"/>
    </source>
</evidence>